<evidence type="ECO:0000313" key="10">
    <source>
        <dbReference type="Proteomes" id="UP000260828"/>
    </source>
</evidence>
<feature type="transmembrane region" description="Helical" evidence="6">
    <location>
        <begin position="204"/>
        <end position="227"/>
    </location>
</feature>
<keyword evidence="2" id="KW-1003">Cell membrane</keyword>
<evidence type="ECO:0000256" key="1">
    <source>
        <dbReference type="ARBA" id="ARBA00004651"/>
    </source>
</evidence>
<reference evidence="8 10" key="3">
    <citation type="submission" date="2018-08" db="EMBL/GenBank/DDBJ databases">
        <title>A genome reference for cultivated species of the human gut microbiota.</title>
        <authorList>
            <person name="Zou Y."/>
            <person name="Xue W."/>
            <person name="Luo G."/>
        </authorList>
    </citation>
    <scope>NUCLEOTIDE SEQUENCE [LARGE SCALE GENOMIC DNA]</scope>
    <source>
        <strain evidence="8 10">TF05-12AC</strain>
    </source>
</reference>
<protein>
    <submittedName>
        <fullName evidence="8">YfcC family protein</fullName>
    </submittedName>
</protein>
<comment type="subcellular location">
    <subcellularLocation>
        <location evidence="1">Cell membrane</location>
        <topology evidence="1">Multi-pass membrane protein</topology>
    </subcellularLocation>
</comment>
<evidence type="ECO:0000313" key="9">
    <source>
        <dbReference type="Proteomes" id="UP000196386"/>
    </source>
</evidence>
<dbReference type="PANTHER" id="PTHR43652:SF6">
    <property type="entry name" value="ARGININE REPRESSOR"/>
    <property type="match status" value="1"/>
</dbReference>
<name>A0A1Y4EC85_9FIRM</name>
<evidence type="ECO:0000313" key="8">
    <source>
        <dbReference type="EMBL" id="RGE66602.1"/>
    </source>
</evidence>
<feature type="transmembrane region" description="Helical" evidence="6">
    <location>
        <begin position="362"/>
        <end position="382"/>
    </location>
</feature>
<comment type="caution">
    <text evidence="7">The sequence shown here is derived from an EMBL/GenBank/DDBJ whole genome shotgun (WGS) entry which is preliminary data.</text>
</comment>
<evidence type="ECO:0000256" key="5">
    <source>
        <dbReference type="ARBA" id="ARBA00023136"/>
    </source>
</evidence>
<evidence type="ECO:0000256" key="6">
    <source>
        <dbReference type="SAM" id="Phobius"/>
    </source>
</evidence>
<evidence type="ECO:0000256" key="3">
    <source>
        <dbReference type="ARBA" id="ARBA00022692"/>
    </source>
</evidence>
<keyword evidence="3 6" id="KW-0812">Transmembrane</keyword>
<keyword evidence="4 6" id="KW-1133">Transmembrane helix</keyword>
<feature type="transmembrane region" description="Helical" evidence="6">
    <location>
        <begin position="265"/>
        <end position="286"/>
    </location>
</feature>
<accession>A0A1Y4EC85</accession>
<feature type="transmembrane region" description="Helical" evidence="6">
    <location>
        <begin position="321"/>
        <end position="342"/>
    </location>
</feature>
<evidence type="ECO:0000256" key="2">
    <source>
        <dbReference type="ARBA" id="ARBA00022475"/>
    </source>
</evidence>
<dbReference type="EMBL" id="QVME01000007">
    <property type="protein sequence ID" value="RGE66602.1"/>
    <property type="molecule type" value="Genomic_DNA"/>
</dbReference>
<dbReference type="Proteomes" id="UP000260828">
    <property type="component" value="Unassembled WGS sequence"/>
</dbReference>
<feature type="transmembrane region" description="Helical" evidence="6">
    <location>
        <begin position="124"/>
        <end position="150"/>
    </location>
</feature>
<gene>
    <name evidence="7" type="ORF">B5F11_17545</name>
    <name evidence="8" type="ORF">DXC40_12535</name>
</gene>
<dbReference type="InterPro" id="IPR051679">
    <property type="entry name" value="DASS-Related_Transporters"/>
</dbReference>
<dbReference type="OrthoDB" id="255482at2"/>
<feature type="transmembrane region" description="Helical" evidence="6">
    <location>
        <begin position="20"/>
        <end position="37"/>
    </location>
</feature>
<dbReference type="AlphaFoldDB" id="A0A1Y4EC85"/>
<dbReference type="PANTHER" id="PTHR43652">
    <property type="entry name" value="BASIC AMINO ACID ANTIPORTER YFCC-RELATED"/>
    <property type="match status" value="1"/>
</dbReference>
<dbReference type="EMBL" id="NFKP01000030">
    <property type="protein sequence ID" value="OUP67611.1"/>
    <property type="molecule type" value="Genomic_DNA"/>
</dbReference>
<feature type="transmembrane region" description="Helical" evidence="6">
    <location>
        <begin position="162"/>
        <end position="184"/>
    </location>
</feature>
<keyword evidence="5 6" id="KW-0472">Membrane</keyword>
<reference evidence="7" key="2">
    <citation type="journal article" date="2018" name="BMC Genomics">
        <title>Whole genome sequencing and function prediction of 133 gut anaerobes isolated from chicken caecum in pure cultures.</title>
        <authorList>
            <person name="Medvecky M."/>
            <person name="Cejkova D."/>
            <person name="Polansky O."/>
            <person name="Karasova D."/>
            <person name="Kubasova T."/>
            <person name="Cizek A."/>
            <person name="Rychlik I."/>
        </authorList>
    </citation>
    <scope>NUCLEOTIDE SEQUENCE</scope>
    <source>
        <strain evidence="7">An175</strain>
    </source>
</reference>
<dbReference type="Proteomes" id="UP000196386">
    <property type="component" value="Unassembled WGS sequence"/>
</dbReference>
<feature type="transmembrane region" description="Helical" evidence="6">
    <location>
        <begin position="292"/>
        <end position="309"/>
    </location>
</feature>
<reference evidence="9" key="1">
    <citation type="submission" date="2017-04" db="EMBL/GenBank/DDBJ databases">
        <title>Function of individual gut microbiota members based on whole genome sequencing of pure cultures obtained from chicken caecum.</title>
        <authorList>
            <person name="Medvecky M."/>
            <person name="Cejkova D."/>
            <person name="Polansky O."/>
            <person name="Karasova D."/>
            <person name="Kubasova T."/>
            <person name="Cizek A."/>
            <person name="Rychlik I."/>
        </authorList>
    </citation>
    <scope>NUCLEOTIDE SEQUENCE [LARGE SCALE GENOMIC DNA]</scope>
    <source>
        <strain evidence="9">An175</strain>
    </source>
</reference>
<organism evidence="7 9">
    <name type="scientific">Anaerotruncus colihominis</name>
    <dbReference type="NCBI Taxonomy" id="169435"/>
    <lineage>
        <taxon>Bacteria</taxon>
        <taxon>Bacillati</taxon>
        <taxon>Bacillota</taxon>
        <taxon>Clostridia</taxon>
        <taxon>Eubacteriales</taxon>
        <taxon>Oscillospiraceae</taxon>
        <taxon>Anaerotruncus</taxon>
    </lineage>
</organism>
<dbReference type="Pfam" id="PF03606">
    <property type="entry name" value="DcuC"/>
    <property type="match status" value="1"/>
</dbReference>
<evidence type="ECO:0000313" key="7">
    <source>
        <dbReference type="EMBL" id="OUP67611.1"/>
    </source>
</evidence>
<dbReference type="GO" id="GO:0005886">
    <property type="term" value="C:plasma membrane"/>
    <property type="evidence" value="ECO:0007669"/>
    <property type="project" value="UniProtKB-SubCell"/>
</dbReference>
<dbReference type="InterPro" id="IPR018385">
    <property type="entry name" value="C4_dicarb_anaerob_car-like"/>
</dbReference>
<evidence type="ECO:0000256" key="4">
    <source>
        <dbReference type="ARBA" id="ARBA00022989"/>
    </source>
</evidence>
<proteinExistence type="predicted"/>
<feature type="transmembrane region" description="Helical" evidence="6">
    <location>
        <begin position="446"/>
        <end position="470"/>
    </location>
</feature>
<sequence length="473" mass="51359">MRKGENTMKEKKQIRAPHVFVLIMIMIICATALTYILPAGTYNRYVDETTGTTLVEDGSYQQIEQTPVDPFKMLQAIPNGLVDATSIVSLVLMYGGAFGIINSTRVIECGIASSIEKMRRFSVLILPVIMILFSLMGAMLGISESCYAFIPLCIMLAKAMDYDAIVGFAIVMLANMIGFTAGPMNMYTTGIAQQIAELPLFSGIGVRIAVYILLMAITIMYVLWYGARIKKDPTRSLMYNANAAEKEETIESKYSAADFTPRKKLTMAALLLGFCGLIFGIVGLGWWEGSTIGGYLLGMSIVVAAVDGKKPNEIAQGFVDGAKGVLMGALMVGFARAIILILTEGNVIDTVLFYASQIISRTSSSVAAAVIYVFTFFFNFLVPSGSGKAAIVMPLIVPMADMAEITRQTSVLAYQLGDGPTNLFWPTAAMAPLAMGNIPYSKWFKWYLPLTIVIFVVSIIITVVCAQMGYGPF</sequence>